<dbReference type="PANTHER" id="PTHR42987:SF7">
    <property type="entry name" value="SIGNAL PEPTIDE PEPTIDASE SPPA-RELATED"/>
    <property type="match status" value="1"/>
</dbReference>
<comment type="caution">
    <text evidence="6">The sequence shown here is derived from an EMBL/GenBank/DDBJ whole genome shotgun (WGS) entry which is preliminary data.</text>
</comment>
<name>A0A9X3JES6_9LACT</name>
<organism evidence="6 7">
    <name type="scientific">Aerococcus kribbianus</name>
    <dbReference type="NCBI Taxonomy" id="2999064"/>
    <lineage>
        <taxon>Bacteria</taxon>
        <taxon>Bacillati</taxon>
        <taxon>Bacillota</taxon>
        <taxon>Bacilli</taxon>
        <taxon>Lactobacillales</taxon>
        <taxon>Aerococcaceae</taxon>
        <taxon>Aerococcus</taxon>
    </lineage>
</organism>
<evidence type="ECO:0000256" key="1">
    <source>
        <dbReference type="ARBA" id="ARBA00008683"/>
    </source>
</evidence>
<dbReference type="AlphaFoldDB" id="A0A9X3JES6"/>
<dbReference type="RefSeq" id="WP_268751540.1">
    <property type="nucleotide sequence ID" value="NZ_JAPRFQ010000001.1"/>
</dbReference>
<dbReference type="InterPro" id="IPR002142">
    <property type="entry name" value="Peptidase_S49"/>
</dbReference>
<comment type="similarity">
    <text evidence="1">Belongs to the peptidase S49 family.</text>
</comment>
<evidence type="ECO:0000313" key="7">
    <source>
        <dbReference type="Proteomes" id="UP001146670"/>
    </source>
</evidence>
<dbReference type="InterPro" id="IPR029045">
    <property type="entry name" value="ClpP/crotonase-like_dom_sf"/>
</dbReference>
<dbReference type="Proteomes" id="UP001146670">
    <property type="component" value="Unassembled WGS sequence"/>
</dbReference>
<dbReference type="Pfam" id="PF01343">
    <property type="entry name" value="Peptidase_S49"/>
    <property type="match status" value="1"/>
</dbReference>
<evidence type="ECO:0000256" key="4">
    <source>
        <dbReference type="ARBA" id="ARBA00022825"/>
    </source>
</evidence>
<evidence type="ECO:0000256" key="3">
    <source>
        <dbReference type="ARBA" id="ARBA00022801"/>
    </source>
</evidence>
<evidence type="ECO:0000259" key="5">
    <source>
        <dbReference type="Pfam" id="PF01343"/>
    </source>
</evidence>
<keyword evidence="7" id="KW-1185">Reference proteome</keyword>
<evidence type="ECO:0000313" key="6">
    <source>
        <dbReference type="EMBL" id="MCZ0725216.1"/>
    </source>
</evidence>
<dbReference type="InterPro" id="IPR004635">
    <property type="entry name" value="Pept_S49_SppA"/>
</dbReference>
<dbReference type="Gene3D" id="6.20.330.10">
    <property type="match status" value="1"/>
</dbReference>
<proteinExistence type="inferred from homology"/>
<sequence>MKRKWIVVVIALVILVLGAMGSSISQEQRAQWLENSFSEFEDQTVSEKEIQSGDPAKKVAVLDINGMIADTGETSPFEASPSYDHQGTLKALDQIESDDSVKAILLKVDSPGGTTYHSEELTKRLQEVKEARDIPIYVSMGTTAASGGYMVSMVGDKIFADNETLTGSIGVIMSSPNFSGFMEEHGLDMTVYKSGDNKDMGSPYKEPSDEEREIFQSLIDESYNRFVSTVANGRDMSEEDVRDLADGRVYSGSQAKNNGLIDEIGYEDDALAALMSDNGLDGGQVVDMTPNNDDDYFTRLFSMFSTRQAEDKAAEMSVAEEMQMIEKQINEPNTPQLYYMYGGE</sequence>
<protein>
    <submittedName>
        <fullName evidence="6">Signal peptide peptidase SppA</fullName>
    </submittedName>
</protein>
<dbReference type="GO" id="GO:0006508">
    <property type="term" value="P:proteolysis"/>
    <property type="evidence" value="ECO:0007669"/>
    <property type="project" value="UniProtKB-KW"/>
</dbReference>
<dbReference type="GO" id="GO:0008236">
    <property type="term" value="F:serine-type peptidase activity"/>
    <property type="evidence" value="ECO:0007669"/>
    <property type="project" value="UniProtKB-KW"/>
</dbReference>
<dbReference type="CDD" id="cd07023">
    <property type="entry name" value="S49_Sppa_N_C"/>
    <property type="match status" value="1"/>
</dbReference>
<gene>
    <name evidence="6" type="primary">sppA</name>
    <name evidence="6" type="ORF">OW157_01365</name>
</gene>
<dbReference type="SUPFAM" id="SSF52096">
    <property type="entry name" value="ClpP/crotonase"/>
    <property type="match status" value="1"/>
</dbReference>
<dbReference type="InterPro" id="IPR047272">
    <property type="entry name" value="S49_SppA_C"/>
</dbReference>
<evidence type="ECO:0000256" key="2">
    <source>
        <dbReference type="ARBA" id="ARBA00022670"/>
    </source>
</evidence>
<dbReference type="Gene3D" id="3.90.226.10">
    <property type="entry name" value="2-enoyl-CoA Hydratase, Chain A, domain 1"/>
    <property type="match status" value="1"/>
</dbReference>
<feature type="domain" description="Peptidase S49" evidence="5">
    <location>
        <begin position="131"/>
        <end position="280"/>
    </location>
</feature>
<keyword evidence="3" id="KW-0378">Hydrolase</keyword>
<dbReference type="EMBL" id="JAPRFR010000001">
    <property type="protein sequence ID" value="MCZ0725216.1"/>
    <property type="molecule type" value="Genomic_DNA"/>
</dbReference>
<dbReference type="NCBIfam" id="TIGR00706">
    <property type="entry name" value="SppA_dom"/>
    <property type="match status" value="1"/>
</dbReference>
<accession>A0A9X3JES6</accession>
<dbReference type="PANTHER" id="PTHR42987">
    <property type="entry name" value="PEPTIDASE S49"/>
    <property type="match status" value="1"/>
</dbReference>
<keyword evidence="4" id="KW-0720">Serine protease</keyword>
<reference evidence="6" key="1">
    <citation type="submission" date="2022-12" db="EMBL/GenBank/DDBJ databases">
        <title>Description and comparative metabolic analysis of Aerococcus sp. nov., isolated from the feces of a pig.</title>
        <authorList>
            <person name="Chang Y.-H."/>
        </authorList>
    </citation>
    <scope>NUCLEOTIDE SEQUENCE</scope>
    <source>
        <strain evidence="6">YH-aer222</strain>
    </source>
</reference>
<keyword evidence="2" id="KW-0645">Protease</keyword>